<keyword evidence="10" id="KW-1185">Reference proteome</keyword>
<dbReference type="Pfam" id="PF25967">
    <property type="entry name" value="RND-MFP_C"/>
    <property type="match status" value="1"/>
</dbReference>
<evidence type="ECO:0000256" key="3">
    <source>
        <dbReference type="SAM" id="Coils"/>
    </source>
</evidence>
<feature type="domain" description="Multidrug resistance protein MdtA-like alpha-helical hairpin" evidence="5">
    <location>
        <begin position="126"/>
        <end position="191"/>
    </location>
</feature>
<proteinExistence type="inferred from homology"/>
<dbReference type="InterPro" id="IPR058626">
    <property type="entry name" value="MdtA-like_b-barrel"/>
</dbReference>
<sequence length="472" mass="51254">MKSHLKFQQSFTSVLMLSFCVGLIGCNQQNSAPAPKTLPAVTVAKPVTKQIVEWDAYTGRLEAIDFVEIRARVSGYLKTTHFDEGQIVDKGDLLFIIDPRPYQAELNGARASLSQANSQLIQAKAQLEEAKAQYQQSEAQLVLSTAQLNRARSLKSKNVTTQDELDQQEAAYLQAKADHEASQAGISSAKATIETAKAVIEAAKAKIETAQLNLDYTRIYAPVAGRISRKNVSEGNLINGGTANSSLLTTITSVKPIYCNFDANEQDVLKYIRSAQAGKRASSREAKNPVFLGLIDETGFPHKGHMDFVDNRFDPDTASMRARCVFPNKDQVLIPGMFARIRIPGSAAYDAVLIPDSAVGTDQSVQYVYLVVNDVVQRRTVKLGPIVDGLRVVREGLTGGESLIIEGLLQVRPETRVQSQAGVIEVIEDGLPDDYEPLPPEQWISPAPAPTPHPAAGTAKVTSIIDSRGAVQ</sequence>
<name>A0A517VKY3_9PLAN</name>
<gene>
    <name evidence="9" type="primary">bepF_7</name>
    <name evidence="9" type="ORF">Pan161_53640</name>
</gene>
<dbReference type="Gene3D" id="1.10.287.470">
    <property type="entry name" value="Helix hairpin bin"/>
    <property type="match status" value="2"/>
</dbReference>
<dbReference type="PROSITE" id="PS51257">
    <property type="entry name" value="PROKAR_LIPOPROTEIN"/>
    <property type="match status" value="1"/>
</dbReference>
<dbReference type="AlphaFoldDB" id="A0A517VKY3"/>
<evidence type="ECO:0000256" key="1">
    <source>
        <dbReference type="ARBA" id="ARBA00004196"/>
    </source>
</evidence>
<evidence type="ECO:0000259" key="5">
    <source>
        <dbReference type="Pfam" id="PF25876"/>
    </source>
</evidence>
<dbReference type="Gene3D" id="2.40.50.100">
    <property type="match status" value="2"/>
</dbReference>
<dbReference type="Proteomes" id="UP000316855">
    <property type="component" value="Chromosome"/>
</dbReference>
<dbReference type="PANTHER" id="PTHR30158">
    <property type="entry name" value="ACRA/E-RELATED COMPONENT OF DRUG EFFLUX TRANSPORTER"/>
    <property type="match status" value="1"/>
</dbReference>
<dbReference type="KEGG" id="gax:Pan161_53640"/>
<accession>A0A517VKY3</accession>
<feature type="region of interest" description="Disordered" evidence="4">
    <location>
        <begin position="435"/>
        <end position="472"/>
    </location>
</feature>
<dbReference type="Pfam" id="PF25917">
    <property type="entry name" value="BSH_RND"/>
    <property type="match status" value="1"/>
</dbReference>
<feature type="domain" description="Multidrug resistance protein MdtA-like barrel-sandwich hybrid" evidence="6">
    <location>
        <begin position="67"/>
        <end position="249"/>
    </location>
</feature>
<evidence type="ECO:0000259" key="8">
    <source>
        <dbReference type="Pfam" id="PF25967"/>
    </source>
</evidence>
<dbReference type="GO" id="GO:0030313">
    <property type="term" value="C:cell envelope"/>
    <property type="evidence" value="ECO:0007669"/>
    <property type="project" value="UniProtKB-SubCell"/>
</dbReference>
<dbReference type="NCBIfam" id="TIGR01730">
    <property type="entry name" value="RND_mfp"/>
    <property type="match status" value="1"/>
</dbReference>
<dbReference type="Pfam" id="PF25876">
    <property type="entry name" value="HH_MFP_RND"/>
    <property type="match status" value="1"/>
</dbReference>
<dbReference type="Pfam" id="PF25944">
    <property type="entry name" value="Beta-barrel_RND"/>
    <property type="match status" value="1"/>
</dbReference>
<evidence type="ECO:0000313" key="9">
    <source>
        <dbReference type="EMBL" id="QDT93682.1"/>
    </source>
</evidence>
<evidence type="ECO:0000313" key="10">
    <source>
        <dbReference type="Proteomes" id="UP000316855"/>
    </source>
</evidence>
<dbReference type="InterPro" id="IPR058624">
    <property type="entry name" value="MdtA-like_HH"/>
</dbReference>
<dbReference type="InterPro" id="IPR006143">
    <property type="entry name" value="RND_pump_MFP"/>
</dbReference>
<keyword evidence="3" id="KW-0175">Coiled coil</keyword>
<dbReference type="PANTHER" id="PTHR30158:SF10">
    <property type="entry name" value="CATION EFFLUX PUMP"/>
    <property type="match status" value="1"/>
</dbReference>
<dbReference type="SUPFAM" id="SSF111369">
    <property type="entry name" value="HlyD-like secretion proteins"/>
    <property type="match status" value="3"/>
</dbReference>
<feature type="domain" description="Multidrug resistance protein MdtA-like beta-barrel" evidence="7">
    <location>
        <begin position="256"/>
        <end position="343"/>
    </location>
</feature>
<evidence type="ECO:0000259" key="6">
    <source>
        <dbReference type="Pfam" id="PF25917"/>
    </source>
</evidence>
<protein>
    <submittedName>
        <fullName evidence="9">Efflux pump periplasmic linker BepF</fullName>
    </submittedName>
</protein>
<dbReference type="Gene3D" id="2.40.420.20">
    <property type="match status" value="1"/>
</dbReference>
<dbReference type="GO" id="GO:0005886">
    <property type="term" value="C:plasma membrane"/>
    <property type="evidence" value="ECO:0007669"/>
    <property type="project" value="TreeGrafter"/>
</dbReference>
<comment type="similarity">
    <text evidence="2">Belongs to the membrane fusion protein (MFP) (TC 8.A.1) family.</text>
</comment>
<dbReference type="InterPro" id="IPR058627">
    <property type="entry name" value="MdtA-like_C"/>
</dbReference>
<organism evidence="9 10">
    <name type="scientific">Gimesia algae</name>
    <dbReference type="NCBI Taxonomy" id="2527971"/>
    <lineage>
        <taxon>Bacteria</taxon>
        <taxon>Pseudomonadati</taxon>
        <taxon>Planctomycetota</taxon>
        <taxon>Planctomycetia</taxon>
        <taxon>Planctomycetales</taxon>
        <taxon>Planctomycetaceae</taxon>
        <taxon>Gimesia</taxon>
    </lineage>
</organism>
<dbReference type="GO" id="GO:0046677">
    <property type="term" value="P:response to antibiotic"/>
    <property type="evidence" value="ECO:0007669"/>
    <property type="project" value="TreeGrafter"/>
</dbReference>
<dbReference type="Gene3D" id="2.40.30.170">
    <property type="match status" value="1"/>
</dbReference>
<dbReference type="EMBL" id="CP036343">
    <property type="protein sequence ID" value="QDT93682.1"/>
    <property type="molecule type" value="Genomic_DNA"/>
</dbReference>
<reference evidence="9 10" key="1">
    <citation type="submission" date="2019-02" db="EMBL/GenBank/DDBJ databases">
        <title>Deep-cultivation of Planctomycetes and their phenomic and genomic characterization uncovers novel biology.</title>
        <authorList>
            <person name="Wiegand S."/>
            <person name="Jogler M."/>
            <person name="Boedeker C."/>
            <person name="Pinto D."/>
            <person name="Vollmers J."/>
            <person name="Rivas-Marin E."/>
            <person name="Kohn T."/>
            <person name="Peeters S.H."/>
            <person name="Heuer A."/>
            <person name="Rast P."/>
            <person name="Oberbeckmann S."/>
            <person name="Bunk B."/>
            <person name="Jeske O."/>
            <person name="Meyerdierks A."/>
            <person name="Storesund J.E."/>
            <person name="Kallscheuer N."/>
            <person name="Luecker S."/>
            <person name="Lage O.M."/>
            <person name="Pohl T."/>
            <person name="Merkel B.J."/>
            <person name="Hornburger P."/>
            <person name="Mueller R.-W."/>
            <person name="Bruemmer F."/>
            <person name="Labrenz M."/>
            <person name="Spormann A.M."/>
            <person name="Op den Camp H."/>
            <person name="Overmann J."/>
            <person name="Amann R."/>
            <person name="Jetten M.S.M."/>
            <person name="Mascher T."/>
            <person name="Medema M.H."/>
            <person name="Devos D.P."/>
            <person name="Kaster A.-K."/>
            <person name="Ovreas L."/>
            <person name="Rohde M."/>
            <person name="Galperin M.Y."/>
            <person name="Jogler C."/>
        </authorList>
    </citation>
    <scope>NUCLEOTIDE SEQUENCE [LARGE SCALE GENOMIC DNA]</scope>
    <source>
        <strain evidence="9 10">Pan161</strain>
    </source>
</reference>
<feature type="domain" description="Multidrug resistance protein MdtA-like C-terminal permuted SH3" evidence="8">
    <location>
        <begin position="350"/>
        <end position="408"/>
    </location>
</feature>
<dbReference type="GO" id="GO:0022857">
    <property type="term" value="F:transmembrane transporter activity"/>
    <property type="evidence" value="ECO:0007669"/>
    <property type="project" value="InterPro"/>
</dbReference>
<evidence type="ECO:0000259" key="7">
    <source>
        <dbReference type="Pfam" id="PF25944"/>
    </source>
</evidence>
<evidence type="ECO:0000256" key="4">
    <source>
        <dbReference type="SAM" id="MobiDB-lite"/>
    </source>
</evidence>
<comment type="subcellular location">
    <subcellularLocation>
        <location evidence="1">Cell envelope</location>
    </subcellularLocation>
</comment>
<evidence type="ECO:0000256" key="2">
    <source>
        <dbReference type="ARBA" id="ARBA00009477"/>
    </source>
</evidence>
<feature type="coiled-coil region" evidence="3">
    <location>
        <begin position="106"/>
        <end position="213"/>
    </location>
</feature>
<dbReference type="InterPro" id="IPR058625">
    <property type="entry name" value="MdtA-like_BSH"/>
</dbReference>